<evidence type="ECO:0000256" key="2">
    <source>
        <dbReference type="ARBA" id="ARBA00022980"/>
    </source>
</evidence>
<dbReference type="InterPro" id="IPR057264">
    <property type="entry name" value="Ribosomal_uL24_C"/>
</dbReference>
<dbReference type="InterPro" id="IPR041988">
    <property type="entry name" value="Ribosomal_uL24_KOW"/>
</dbReference>
<dbReference type="STRING" id="145388.A0A0D2KNW8"/>
<dbReference type="InterPro" id="IPR005825">
    <property type="entry name" value="Ribosomal_uL24_CS"/>
</dbReference>
<dbReference type="GeneID" id="25727794"/>
<dbReference type="HAMAP" id="MF_01326_B">
    <property type="entry name" value="Ribosomal_uL24_B"/>
    <property type="match status" value="1"/>
</dbReference>
<evidence type="ECO:0000256" key="5">
    <source>
        <dbReference type="SAM" id="MobiDB-lite"/>
    </source>
</evidence>
<keyword evidence="2 4" id="KW-0689">Ribosomal protein</keyword>
<dbReference type="GO" id="GO:1990904">
    <property type="term" value="C:ribonucleoprotein complex"/>
    <property type="evidence" value="ECO:0007669"/>
    <property type="project" value="UniProtKB-KW"/>
</dbReference>
<evidence type="ECO:0000256" key="1">
    <source>
        <dbReference type="ARBA" id="ARBA00010618"/>
    </source>
</evidence>
<keyword evidence="3 4" id="KW-0687">Ribonucleoprotein</keyword>
<name>A0A0D2KNW8_9CHLO</name>
<dbReference type="PANTHER" id="PTHR12903">
    <property type="entry name" value="MITOCHONDRIAL RIBOSOMAL PROTEIN L24"/>
    <property type="match status" value="1"/>
</dbReference>
<dbReference type="Gene3D" id="2.30.30.30">
    <property type="match status" value="1"/>
</dbReference>
<dbReference type="CDD" id="cd06089">
    <property type="entry name" value="KOW_RPL26"/>
    <property type="match status" value="1"/>
</dbReference>
<dbReference type="InterPro" id="IPR003256">
    <property type="entry name" value="Ribosomal_uL24"/>
</dbReference>
<dbReference type="AlphaFoldDB" id="A0A0D2KNW8"/>
<proteinExistence type="inferred from homology"/>
<dbReference type="PROSITE" id="PS01108">
    <property type="entry name" value="RIBOSOMAL_L24"/>
    <property type="match status" value="1"/>
</dbReference>
<dbReference type="SUPFAM" id="SSF50104">
    <property type="entry name" value="Translation proteins SH3-like domain"/>
    <property type="match status" value="1"/>
</dbReference>
<evidence type="ECO:0000256" key="4">
    <source>
        <dbReference type="RuleBase" id="RU003477"/>
    </source>
</evidence>
<evidence type="ECO:0000256" key="3">
    <source>
        <dbReference type="ARBA" id="ARBA00023274"/>
    </source>
</evidence>
<dbReference type="RefSeq" id="XP_013896368.1">
    <property type="nucleotide sequence ID" value="XM_014040914.1"/>
</dbReference>
<sequence>MPSKPLKAIKPMFDKGKWRILRGDLVQIIAGKDRGLTGRVLRVLRDERFPRVIVEGRNMVKRHVKSQESKGFVVSMEAPVHYSNVMVLDPITSKPVRTRWVYDAEAGQKLRLTRGKLSSRSVIYPPELHKTHPGPDTRAAAPDSGPAAAPRCAMQATFVVVSSAVIL</sequence>
<dbReference type="Proteomes" id="UP000054498">
    <property type="component" value="Unassembled WGS sequence"/>
</dbReference>
<organism evidence="7 8">
    <name type="scientific">Monoraphidium neglectum</name>
    <dbReference type="NCBI Taxonomy" id="145388"/>
    <lineage>
        <taxon>Eukaryota</taxon>
        <taxon>Viridiplantae</taxon>
        <taxon>Chlorophyta</taxon>
        <taxon>core chlorophytes</taxon>
        <taxon>Chlorophyceae</taxon>
        <taxon>CS clade</taxon>
        <taxon>Sphaeropleales</taxon>
        <taxon>Selenastraceae</taxon>
        <taxon>Monoraphidium</taxon>
    </lineage>
</organism>
<feature type="domain" description="KOW" evidence="6">
    <location>
        <begin position="19"/>
        <end position="46"/>
    </location>
</feature>
<dbReference type="InterPro" id="IPR014722">
    <property type="entry name" value="Rib_uL2_dom2"/>
</dbReference>
<dbReference type="Pfam" id="PF00467">
    <property type="entry name" value="KOW"/>
    <property type="match status" value="1"/>
</dbReference>
<evidence type="ECO:0000259" key="6">
    <source>
        <dbReference type="SMART" id="SM00739"/>
    </source>
</evidence>
<dbReference type="GO" id="GO:0005840">
    <property type="term" value="C:ribosome"/>
    <property type="evidence" value="ECO:0007669"/>
    <property type="project" value="UniProtKB-KW"/>
</dbReference>
<comment type="similarity">
    <text evidence="1 4">Belongs to the universal ribosomal protein uL24 family.</text>
</comment>
<dbReference type="Pfam" id="PF17136">
    <property type="entry name" value="ribosomal_L24"/>
    <property type="match status" value="1"/>
</dbReference>
<dbReference type="OrthoDB" id="359154at2759"/>
<dbReference type="NCBIfam" id="TIGR01079">
    <property type="entry name" value="rplX_bact"/>
    <property type="match status" value="1"/>
</dbReference>
<dbReference type="InterPro" id="IPR008991">
    <property type="entry name" value="Translation_prot_SH3-like_sf"/>
</dbReference>
<dbReference type="SMART" id="SM00739">
    <property type="entry name" value="KOW"/>
    <property type="match status" value="1"/>
</dbReference>
<dbReference type="EMBL" id="KK102609">
    <property type="protein sequence ID" value="KIY97348.1"/>
    <property type="molecule type" value="Genomic_DNA"/>
</dbReference>
<dbReference type="KEGG" id="mng:MNEG_10614"/>
<evidence type="ECO:0000313" key="7">
    <source>
        <dbReference type="EMBL" id="KIY97348.1"/>
    </source>
</evidence>
<dbReference type="InterPro" id="IPR005824">
    <property type="entry name" value="KOW"/>
</dbReference>
<dbReference type="GO" id="GO:0006412">
    <property type="term" value="P:translation"/>
    <property type="evidence" value="ECO:0007669"/>
    <property type="project" value="InterPro"/>
</dbReference>
<dbReference type="GO" id="GO:0003735">
    <property type="term" value="F:structural constituent of ribosome"/>
    <property type="evidence" value="ECO:0007669"/>
    <property type="project" value="InterPro"/>
</dbReference>
<keyword evidence="8" id="KW-1185">Reference proteome</keyword>
<evidence type="ECO:0000313" key="8">
    <source>
        <dbReference type="Proteomes" id="UP000054498"/>
    </source>
</evidence>
<accession>A0A0D2KNW8</accession>
<protein>
    <submittedName>
        <fullName evidence="7">50S ribosomal protein L24</fullName>
    </submittedName>
</protein>
<dbReference type="GO" id="GO:0003723">
    <property type="term" value="F:RNA binding"/>
    <property type="evidence" value="ECO:0007669"/>
    <property type="project" value="InterPro"/>
</dbReference>
<reference evidence="7 8" key="1">
    <citation type="journal article" date="2013" name="BMC Genomics">
        <title>Reconstruction of the lipid metabolism for the microalga Monoraphidium neglectum from its genome sequence reveals characteristics suitable for biofuel production.</title>
        <authorList>
            <person name="Bogen C."/>
            <person name="Al-Dilaimi A."/>
            <person name="Albersmeier A."/>
            <person name="Wichmann J."/>
            <person name="Grundmann M."/>
            <person name="Rupp O."/>
            <person name="Lauersen K.J."/>
            <person name="Blifernez-Klassen O."/>
            <person name="Kalinowski J."/>
            <person name="Goesmann A."/>
            <person name="Mussgnug J.H."/>
            <person name="Kruse O."/>
        </authorList>
    </citation>
    <scope>NUCLEOTIDE SEQUENCE [LARGE SCALE GENOMIC DNA]</scope>
    <source>
        <strain evidence="7 8">SAG 48.87</strain>
    </source>
</reference>
<feature type="region of interest" description="Disordered" evidence="5">
    <location>
        <begin position="126"/>
        <end position="147"/>
    </location>
</feature>
<gene>
    <name evidence="7" type="ORF">MNEG_10614</name>
</gene>